<keyword evidence="2" id="KW-1185">Reference proteome</keyword>
<reference evidence="1" key="1">
    <citation type="journal article" date="2023" name="Nat. Commun.">
        <title>Diploid and tetraploid genomes of Acorus and the evolution of monocots.</title>
        <authorList>
            <person name="Ma L."/>
            <person name="Liu K.W."/>
            <person name="Li Z."/>
            <person name="Hsiao Y.Y."/>
            <person name="Qi Y."/>
            <person name="Fu T."/>
            <person name="Tang G.D."/>
            <person name="Zhang D."/>
            <person name="Sun W.H."/>
            <person name="Liu D.K."/>
            <person name="Li Y."/>
            <person name="Chen G.Z."/>
            <person name="Liu X.D."/>
            <person name="Liao X.Y."/>
            <person name="Jiang Y.T."/>
            <person name="Yu X."/>
            <person name="Hao Y."/>
            <person name="Huang J."/>
            <person name="Zhao X.W."/>
            <person name="Ke S."/>
            <person name="Chen Y.Y."/>
            <person name="Wu W.L."/>
            <person name="Hsu J.L."/>
            <person name="Lin Y.F."/>
            <person name="Huang M.D."/>
            <person name="Li C.Y."/>
            <person name="Huang L."/>
            <person name="Wang Z.W."/>
            <person name="Zhao X."/>
            <person name="Zhong W.Y."/>
            <person name="Peng D.H."/>
            <person name="Ahmad S."/>
            <person name="Lan S."/>
            <person name="Zhang J.S."/>
            <person name="Tsai W.C."/>
            <person name="Van de Peer Y."/>
            <person name="Liu Z.J."/>
        </authorList>
    </citation>
    <scope>NUCLEOTIDE SEQUENCE</scope>
    <source>
        <strain evidence="1">CP</strain>
    </source>
</reference>
<dbReference type="Gene3D" id="1.20.1050.10">
    <property type="match status" value="1"/>
</dbReference>
<protein>
    <submittedName>
        <fullName evidence="1">Glutathione S-transferase F13</fullName>
    </submittedName>
</protein>
<dbReference type="Proteomes" id="UP001180020">
    <property type="component" value="Unassembled WGS sequence"/>
</dbReference>
<proteinExistence type="predicted"/>
<reference evidence="1" key="2">
    <citation type="submission" date="2023-06" db="EMBL/GenBank/DDBJ databases">
        <authorList>
            <person name="Ma L."/>
            <person name="Liu K.-W."/>
            <person name="Li Z."/>
            <person name="Hsiao Y.-Y."/>
            <person name="Qi Y."/>
            <person name="Fu T."/>
            <person name="Tang G."/>
            <person name="Zhang D."/>
            <person name="Sun W.-H."/>
            <person name="Liu D.-K."/>
            <person name="Li Y."/>
            <person name="Chen G.-Z."/>
            <person name="Liu X.-D."/>
            <person name="Liao X.-Y."/>
            <person name="Jiang Y.-T."/>
            <person name="Yu X."/>
            <person name="Hao Y."/>
            <person name="Huang J."/>
            <person name="Zhao X.-W."/>
            <person name="Ke S."/>
            <person name="Chen Y.-Y."/>
            <person name="Wu W.-L."/>
            <person name="Hsu J.-L."/>
            <person name="Lin Y.-F."/>
            <person name="Huang M.-D."/>
            <person name="Li C.-Y."/>
            <person name="Huang L."/>
            <person name="Wang Z.-W."/>
            <person name="Zhao X."/>
            <person name="Zhong W.-Y."/>
            <person name="Peng D.-H."/>
            <person name="Ahmad S."/>
            <person name="Lan S."/>
            <person name="Zhang J.-S."/>
            <person name="Tsai W.-C."/>
            <person name="Van De Peer Y."/>
            <person name="Liu Z.-J."/>
        </authorList>
    </citation>
    <scope>NUCLEOTIDE SEQUENCE</scope>
    <source>
        <strain evidence="1">CP</strain>
        <tissue evidence="1">Leaves</tissue>
    </source>
</reference>
<dbReference type="EMBL" id="JAUJYO010000004">
    <property type="protein sequence ID" value="KAK1319489.1"/>
    <property type="molecule type" value="Genomic_DNA"/>
</dbReference>
<evidence type="ECO:0000313" key="2">
    <source>
        <dbReference type="Proteomes" id="UP001180020"/>
    </source>
</evidence>
<sequence>MPAFSRRQGHPPWLYVYERRLSKRKYLAEDFFISPKATLITSHSHVKAWWEDVSSRPVFKKVAVGMTLLS</sequence>
<gene>
    <name evidence="1" type="primary">GSTF13</name>
    <name evidence="1" type="ORF">QJS10_CPB04g00802</name>
</gene>
<dbReference type="SUPFAM" id="SSF47616">
    <property type="entry name" value="GST C-terminal domain-like"/>
    <property type="match status" value="1"/>
</dbReference>
<comment type="caution">
    <text evidence="1">The sequence shown here is derived from an EMBL/GenBank/DDBJ whole genome shotgun (WGS) entry which is preliminary data.</text>
</comment>
<name>A0AAV9F1J0_ACOCL</name>
<organism evidence="1 2">
    <name type="scientific">Acorus calamus</name>
    <name type="common">Sweet flag</name>
    <dbReference type="NCBI Taxonomy" id="4465"/>
    <lineage>
        <taxon>Eukaryota</taxon>
        <taxon>Viridiplantae</taxon>
        <taxon>Streptophyta</taxon>
        <taxon>Embryophyta</taxon>
        <taxon>Tracheophyta</taxon>
        <taxon>Spermatophyta</taxon>
        <taxon>Magnoliopsida</taxon>
        <taxon>Liliopsida</taxon>
        <taxon>Acoraceae</taxon>
        <taxon>Acorus</taxon>
    </lineage>
</organism>
<dbReference type="InterPro" id="IPR036282">
    <property type="entry name" value="Glutathione-S-Trfase_C_sf"/>
</dbReference>
<dbReference type="AlphaFoldDB" id="A0AAV9F1J0"/>
<evidence type="ECO:0000313" key="1">
    <source>
        <dbReference type="EMBL" id="KAK1319489.1"/>
    </source>
</evidence>
<accession>A0AAV9F1J0</accession>